<name>A0A1A8BXA7_NOTKA</name>
<reference evidence="1" key="2">
    <citation type="submission" date="2016-06" db="EMBL/GenBank/DDBJ databases">
        <title>The genome of a short-lived fish provides insights into sex chromosome evolution and the genetic control of aging.</title>
        <authorList>
            <person name="Reichwald K."/>
            <person name="Felder M."/>
            <person name="Petzold A."/>
            <person name="Koch P."/>
            <person name="Groth M."/>
            <person name="Platzer M."/>
        </authorList>
    </citation>
    <scope>NUCLEOTIDE SEQUENCE</scope>
    <source>
        <tissue evidence="1">Brain</tissue>
    </source>
</reference>
<accession>A0A1A8BXA7</accession>
<protein>
    <submittedName>
        <fullName evidence="1">Solute carrier family 52, riboflavin transporter, member 3</fullName>
    </submittedName>
</protein>
<organism evidence="1">
    <name type="scientific">Nothobranchius kadleci</name>
    <name type="common">African annual killifish</name>
    <dbReference type="NCBI Taxonomy" id="1051664"/>
    <lineage>
        <taxon>Eukaryota</taxon>
        <taxon>Metazoa</taxon>
        <taxon>Chordata</taxon>
        <taxon>Craniata</taxon>
        <taxon>Vertebrata</taxon>
        <taxon>Euteleostomi</taxon>
        <taxon>Actinopterygii</taxon>
        <taxon>Neopterygii</taxon>
        <taxon>Teleostei</taxon>
        <taxon>Neoteleostei</taxon>
        <taxon>Acanthomorphata</taxon>
        <taxon>Ovalentaria</taxon>
        <taxon>Atherinomorphae</taxon>
        <taxon>Cyprinodontiformes</taxon>
        <taxon>Nothobranchiidae</taxon>
        <taxon>Nothobranchius</taxon>
    </lineage>
</organism>
<proteinExistence type="predicted"/>
<gene>
    <name evidence="1" type="primary">SLC52A3</name>
</gene>
<dbReference type="EMBL" id="HADZ01008371">
    <property type="protein sequence ID" value="SBP72312.1"/>
    <property type="molecule type" value="Transcribed_RNA"/>
</dbReference>
<reference evidence="1" key="1">
    <citation type="submission" date="2016-05" db="EMBL/GenBank/DDBJ databases">
        <authorList>
            <person name="Lavstsen T."/>
            <person name="Jespersen J.S."/>
        </authorList>
    </citation>
    <scope>NUCLEOTIDE SEQUENCE</scope>
    <source>
        <tissue evidence="1">Brain</tissue>
    </source>
</reference>
<evidence type="ECO:0000313" key="1">
    <source>
        <dbReference type="EMBL" id="SBP72312.1"/>
    </source>
</evidence>
<feature type="non-terminal residue" evidence="1">
    <location>
        <position position="1"/>
    </location>
</feature>
<dbReference type="AlphaFoldDB" id="A0A1A8BXA7"/>
<feature type="non-terminal residue" evidence="1">
    <location>
        <position position="127"/>
    </location>
</feature>
<sequence>QCSSQTGKNQERVSETSQVLTCVSSVLIPPVPTTSDPSHVKGSALEQDLCAEADRTLCVQVSDLSGCADCAGVRLWQLQHGHGSHESLSFAPWFCSRRGNHCSLMAPVYWDTVIRESDGGSDPERPE</sequence>